<feature type="region of interest" description="Disordered" evidence="1">
    <location>
        <begin position="135"/>
        <end position="171"/>
    </location>
</feature>
<organism evidence="2 3">
    <name type="scientific">Paracoccidioides lutzii (strain ATCC MYA-826 / Pb01)</name>
    <name type="common">Paracoccidioides brasiliensis</name>
    <dbReference type="NCBI Taxonomy" id="502779"/>
    <lineage>
        <taxon>Eukaryota</taxon>
        <taxon>Fungi</taxon>
        <taxon>Dikarya</taxon>
        <taxon>Ascomycota</taxon>
        <taxon>Pezizomycotina</taxon>
        <taxon>Eurotiomycetes</taxon>
        <taxon>Eurotiomycetidae</taxon>
        <taxon>Onygenales</taxon>
        <taxon>Ajellomycetaceae</taxon>
        <taxon>Paracoccidioides</taxon>
    </lineage>
</organism>
<dbReference type="KEGG" id="pbl:PAAG_12427"/>
<sequence length="254" mass="28370">MDEDEGQKRMQELQMFSFAIGYLPILTPNITIKADLGTARREYISTIDAPNKFRHVGLDQIEAISAINVKGSEVHRMTKEKKDLLNAWNNAHQIIGGDVELEDLGDMMSGQSHRVQLCDTIIAKGDQKYIQTPNYLPKDDVKSKQSARVSKEGGRGVVTGTRGRSKFPKPPLATHPAFLPLKFGAVGSNVAESSLNRRRYLDPTLRHDGDENTPVKKDNFENVAANPPFTKVDRNSHARNRATAVRNRRVVDPE</sequence>
<evidence type="ECO:0000313" key="3">
    <source>
        <dbReference type="Proteomes" id="UP000002059"/>
    </source>
</evidence>
<accession>A0A0A2VIZ0</accession>
<dbReference type="Proteomes" id="UP000002059">
    <property type="component" value="Partially assembled WGS sequence"/>
</dbReference>
<proteinExistence type="predicted"/>
<protein>
    <submittedName>
        <fullName evidence="2">Uncharacterized protein</fullName>
    </submittedName>
</protein>
<dbReference type="AlphaFoldDB" id="A0A0A2VIZ0"/>
<keyword evidence="3" id="KW-1185">Reference proteome</keyword>
<dbReference type="RefSeq" id="XP_002790275.2">
    <property type="nucleotide sequence ID" value="XM_002790229.2"/>
</dbReference>
<evidence type="ECO:0000313" key="2">
    <source>
        <dbReference type="EMBL" id="KGQ00884.1"/>
    </source>
</evidence>
<gene>
    <name evidence="2" type="ORF">PAAG_12427</name>
</gene>
<evidence type="ECO:0000256" key="1">
    <source>
        <dbReference type="SAM" id="MobiDB-lite"/>
    </source>
</evidence>
<dbReference type="VEuPathDB" id="FungiDB:PAAG_12427"/>
<dbReference type="EMBL" id="KN294017">
    <property type="protein sequence ID" value="KGQ00884.1"/>
    <property type="molecule type" value="Genomic_DNA"/>
</dbReference>
<reference evidence="2 3" key="1">
    <citation type="journal article" date="2011" name="PLoS Genet.">
        <title>Comparative genomic analysis of human fungal pathogens causing paracoccidioidomycosis.</title>
        <authorList>
            <person name="Desjardins C.A."/>
            <person name="Champion M.D."/>
            <person name="Holder J.W."/>
            <person name="Muszewska A."/>
            <person name="Goldberg J."/>
            <person name="Bailao A.M."/>
            <person name="Brigido M.M."/>
            <person name="Ferreira M.E."/>
            <person name="Garcia A.M."/>
            <person name="Grynberg M."/>
            <person name="Gujja S."/>
            <person name="Heiman D.I."/>
            <person name="Henn M.R."/>
            <person name="Kodira C.D."/>
            <person name="Leon-Narvaez H."/>
            <person name="Longo L.V."/>
            <person name="Ma L.J."/>
            <person name="Malavazi I."/>
            <person name="Matsuo A.L."/>
            <person name="Morais F.V."/>
            <person name="Pereira M."/>
            <person name="Rodriguez-Brito S."/>
            <person name="Sakthikumar S."/>
            <person name="Salem-Izacc S.M."/>
            <person name="Sykes S.M."/>
            <person name="Teixeira M.M."/>
            <person name="Vallejo M.C."/>
            <person name="Walter M.E."/>
            <person name="Yandava C."/>
            <person name="Young S."/>
            <person name="Zeng Q."/>
            <person name="Zucker J."/>
            <person name="Felipe M.S."/>
            <person name="Goldman G.H."/>
            <person name="Haas B.J."/>
            <person name="McEwen J.G."/>
            <person name="Nino-Vega G."/>
            <person name="Puccia R."/>
            <person name="San-Blas G."/>
            <person name="Soares C.M."/>
            <person name="Birren B.W."/>
            <person name="Cuomo C.A."/>
        </authorList>
    </citation>
    <scope>NUCLEOTIDE SEQUENCE [LARGE SCALE GENOMIC DNA]</scope>
    <source>
        <strain evidence="3">ATCC MYA-826 / Pb01</strain>
    </source>
</reference>
<name>A0A0A2VIZ0_PARBA</name>
<dbReference type="HOGENOM" id="CLU_1094584_0_0_1"/>
<dbReference type="GeneID" id="9093587"/>
<dbReference type="OrthoDB" id="5372553at2759"/>
<feature type="compositionally biased region" description="Basic and acidic residues" evidence="1">
    <location>
        <begin position="137"/>
        <end position="154"/>
    </location>
</feature>
<dbReference type="eggNOG" id="ENOG502RNV6">
    <property type="taxonomic scope" value="Eukaryota"/>
</dbReference>
<dbReference type="STRING" id="502779.A0A0A2VIZ0"/>